<dbReference type="EMBL" id="QASA01000001">
    <property type="protein sequence ID" value="RDC62402.1"/>
    <property type="molecule type" value="Genomic_DNA"/>
</dbReference>
<feature type="region of interest" description="Disordered" evidence="3">
    <location>
        <begin position="85"/>
        <end position="105"/>
    </location>
</feature>
<dbReference type="GO" id="GO:0042597">
    <property type="term" value="C:periplasmic space"/>
    <property type="evidence" value="ECO:0007669"/>
    <property type="project" value="InterPro"/>
</dbReference>
<keyword evidence="1" id="KW-0732">Signal</keyword>
<dbReference type="InterPro" id="IPR008397">
    <property type="entry name" value="Alginate_lyase_dom"/>
</dbReference>
<protein>
    <recommendedName>
        <fullName evidence="4">Alginate lyase domain-containing protein</fullName>
    </recommendedName>
</protein>
<name>A0A369QDA3_9BACT</name>
<keyword evidence="6" id="KW-1185">Reference proteome</keyword>
<dbReference type="AlphaFoldDB" id="A0A369QDA3"/>
<evidence type="ECO:0000256" key="1">
    <source>
        <dbReference type="ARBA" id="ARBA00022729"/>
    </source>
</evidence>
<accession>A0A369QDA3</accession>
<evidence type="ECO:0000256" key="3">
    <source>
        <dbReference type="SAM" id="MobiDB-lite"/>
    </source>
</evidence>
<dbReference type="InterPro" id="IPR008929">
    <property type="entry name" value="Chondroitin_lyas"/>
</dbReference>
<evidence type="ECO:0000313" key="6">
    <source>
        <dbReference type="Proteomes" id="UP000253919"/>
    </source>
</evidence>
<reference evidence="5 6" key="1">
    <citation type="submission" date="2018-04" db="EMBL/GenBank/DDBJ databases">
        <title>Adhaeribacter sp. HMF7616 genome sequencing and assembly.</title>
        <authorList>
            <person name="Kang H."/>
            <person name="Kang J."/>
            <person name="Cha I."/>
            <person name="Kim H."/>
            <person name="Joh K."/>
        </authorList>
    </citation>
    <scope>NUCLEOTIDE SEQUENCE [LARGE SCALE GENOMIC DNA]</scope>
    <source>
        <strain evidence="5 6">HMF7616</strain>
    </source>
</reference>
<dbReference type="SUPFAM" id="SSF48230">
    <property type="entry name" value="Chondroitin AC/alginate lyase"/>
    <property type="match status" value="1"/>
</dbReference>
<dbReference type="Pfam" id="PF05426">
    <property type="entry name" value="Alginate_lyase"/>
    <property type="match status" value="1"/>
</dbReference>
<dbReference type="GO" id="GO:0016829">
    <property type="term" value="F:lyase activity"/>
    <property type="evidence" value="ECO:0007669"/>
    <property type="project" value="UniProtKB-KW"/>
</dbReference>
<gene>
    <name evidence="5" type="ORF">AHMF7616_00996</name>
</gene>
<dbReference type="Gene3D" id="1.50.10.100">
    <property type="entry name" value="Chondroitin AC/alginate lyase"/>
    <property type="match status" value="1"/>
</dbReference>
<evidence type="ECO:0000259" key="4">
    <source>
        <dbReference type="Pfam" id="PF05426"/>
    </source>
</evidence>
<evidence type="ECO:0000313" key="5">
    <source>
        <dbReference type="EMBL" id="RDC62402.1"/>
    </source>
</evidence>
<organism evidence="5 6">
    <name type="scientific">Adhaeribacter pallidiroseus</name>
    <dbReference type="NCBI Taxonomy" id="2072847"/>
    <lineage>
        <taxon>Bacteria</taxon>
        <taxon>Pseudomonadati</taxon>
        <taxon>Bacteroidota</taxon>
        <taxon>Cytophagia</taxon>
        <taxon>Cytophagales</taxon>
        <taxon>Hymenobacteraceae</taxon>
        <taxon>Adhaeribacter</taxon>
    </lineage>
</organism>
<proteinExistence type="predicted"/>
<dbReference type="Proteomes" id="UP000253919">
    <property type="component" value="Unassembled WGS sequence"/>
</dbReference>
<sequence>MPTKQEVKMAAKCYIYSYETNLCSIAFFDLTFACSFEKKPENNQKVISLQPASKPVVRAAPQPVVNLTEKVVLQDTLDVKKSLKHESVNGPARGTKPSGVKKKIPEAPGKLVNKGVITNTANLNKNLQAATSGDLLMKKAVDKAITDGYKALKKPIAVITTKSFMVDTEDKHNFNSVAPYWHQQDNGTWKRIDGKANGLSGKIGDTVKLQKGVGSVVPTLALAYVASSNPAEKEKFAARAIEYCQKFFLNPATRMNPNLDYAQLIPGQNKIRVESAVEGEKLVEIVDALLLLQSSKHYTPEFDRQIRSWFGDMADWMVNSPTGKQADKKIRGNIGVIYETMRAAFAIFSGDTSYARRRLPRVKERLFAEMDSDGGLKLELGRAKPNMYSNKALNAWLTLARIMAIQDVDLWTLEENGKSLEKAVLFMVPYMMGEKKLNDTEEVQPRYFKEVARTAQYAYRNHPATVQALEQFLVKYDTDFREGDDPAILTESYLPWMKGLPQPEFSSFQEQ</sequence>
<comment type="caution">
    <text evidence="5">The sequence shown here is derived from an EMBL/GenBank/DDBJ whole genome shotgun (WGS) entry which is preliminary data.</text>
</comment>
<feature type="domain" description="Alginate lyase" evidence="4">
    <location>
        <begin position="167"/>
        <end position="435"/>
    </location>
</feature>
<evidence type="ECO:0000256" key="2">
    <source>
        <dbReference type="ARBA" id="ARBA00023239"/>
    </source>
</evidence>
<keyword evidence="2" id="KW-0456">Lyase</keyword>